<dbReference type="PANTHER" id="PTHR43386:SF1">
    <property type="entry name" value="D,D-DIPEPTIDE TRANSPORT SYSTEM PERMEASE PROTEIN DDPC-RELATED"/>
    <property type="match status" value="1"/>
</dbReference>
<evidence type="ECO:0000259" key="4">
    <source>
        <dbReference type="Pfam" id="PF12911"/>
    </source>
</evidence>
<dbReference type="InterPro" id="IPR050366">
    <property type="entry name" value="BP-dependent_transpt_permease"/>
</dbReference>
<accession>A0A382SHC8</accession>
<protein>
    <recommendedName>
        <fullName evidence="4">Oligopeptide transport permease C-like N-terminal domain-containing protein</fullName>
    </recommendedName>
</protein>
<dbReference type="PANTHER" id="PTHR43386">
    <property type="entry name" value="OLIGOPEPTIDE TRANSPORT SYSTEM PERMEASE PROTEIN APPC"/>
    <property type="match status" value="1"/>
</dbReference>
<gene>
    <name evidence="5" type="ORF">METZ01_LOCUS362120</name>
</gene>
<evidence type="ECO:0000256" key="2">
    <source>
        <dbReference type="ARBA" id="ARBA00022448"/>
    </source>
</evidence>
<feature type="transmembrane region" description="Helical" evidence="3">
    <location>
        <begin position="12"/>
        <end position="35"/>
    </location>
</feature>
<evidence type="ECO:0000313" key="5">
    <source>
        <dbReference type="EMBL" id="SVD09266.1"/>
    </source>
</evidence>
<feature type="transmembrane region" description="Helical" evidence="3">
    <location>
        <begin position="220"/>
        <end position="246"/>
    </location>
</feature>
<comment type="subcellular location">
    <subcellularLocation>
        <location evidence="1">Cell membrane</location>
        <topology evidence="1">Multi-pass membrane protein</topology>
    </subcellularLocation>
</comment>
<sequence length="262" mass="29618">MRAILRPFVRFPILSGGVLISLILLGIFAPIIAPYDPYIGDIRVRLQKPGIVSGNMNQNNYDLIQTKDQVDEMPEWMRAYSTEDTNESKMTIHKGEKGIIEFYMGPGLSFVDENRNGTHTDDVSFDIFSENCLGQSKNYCPKPDIKFTKVYKKESVGYIEYVANEDIVDDLNDIISIDINAIRGDTKKWPWWPSGLHLLGTDQIGRDYFSRLIYGGRWNLSLMLITGVVGSIVGASLGMISGWTAFQPNGRWVIDEIILRIV</sequence>
<keyword evidence="3" id="KW-0472">Membrane</keyword>
<keyword evidence="3" id="KW-0812">Transmembrane</keyword>
<dbReference type="AlphaFoldDB" id="A0A382SHC8"/>
<evidence type="ECO:0000256" key="1">
    <source>
        <dbReference type="ARBA" id="ARBA00004651"/>
    </source>
</evidence>
<evidence type="ECO:0000256" key="3">
    <source>
        <dbReference type="SAM" id="Phobius"/>
    </source>
</evidence>
<dbReference type="InterPro" id="IPR025966">
    <property type="entry name" value="OppC_N"/>
</dbReference>
<dbReference type="EMBL" id="UINC01129098">
    <property type="protein sequence ID" value="SVD09266.1"/>
    <property type="molecule type" value="Genomic_DNA"/>
</dbReference>
<organism evidence="5">
    <name type="scientific">marine metagenome</name>
    <dbReference type="NCBI Taxonomy" id="408172"/>
    <lineage>
        <taxon>unclassified sequences</taxon>
        <taxon>metagenomes</taxon>
        <taxon>ecological metagenomes</taxon>
    </lineage>
</organism>
<keyword evidence="3" id="KW-1133">Transmembrane helix</keyword>
<dbReference type="GO" id="GO:0005886">
    <property type="term" value="C:plasma membrane"/>
    <property type="evidence" value="ECO:0007669"/>
    <property type="project" value="UniProtKB-SubCell"/>
</dbReference>
<feature type="non-terminal residue" evidence="5">
    <location>
        <position position="262"/>
    </location>
</feature>
<proteinExistence type="predicted"/>
<feature type="domain" description="Oligopeptide transport permease C-like N-terminal" evidence="4">
    <location>
        <begin position="13"/>
        <end position="49"/>
    </location>
</feature>
<name>A0A382SHC8_9ZZZZ</name>
<keyword evidence="2" id="KW-0813">Transport</keyword>
<dbReference type="Pfam" id="PF12911">
    <property type="entry name" value="OppC_N"/>
    <property type="match status" value="1"/>
</dbReference>
<reference evidence="5" key="1">
    <citation type="submission" date="2018-05" db="EMBL/GenBank/DDBJ databases">
        <authorList>
            <person name="Lanie J.A."/>
            <person name="Ng W.-L."/>
            <person name="Kazmierczak K.M."/>
            <person name="Andrzejewski T.M."/>
            <person name="Davidsen T.M."/>
            <person name="Wayne K.J."/>
            <person name="Tettelin H."/>
            <person name="Glass J.I."/>
            <person name="Rusch D."/>
            <person name="Podicherti R."/>
            <person name="Tsui H.-C.T."/>
            <person name="Winkler M.E."/>
        </authorList>
    </citation>
    <scope>NUCLEOTIDE SEQUENCE</scope>
</reference>